<dbReference type="Proteomes" id="UP000011988">
    <property type="component" value="Unassembled WGS sequence"/>
</dbReference>
<evidence type="ECO:0000313" key="1">
    <source>
        <dbReference type="EMBL" id="EMJ95443.1"/>
    </source>
</evidence>
<protein>
    <submittedName>
        <fullName evidence="1">Uncharacterized protein</fullName>
    </submittedName>
</protein>
<name>M6D2N6_9LEPT</name>
<gene>
    <name evidence="1" type="ORF">LEP1GSC194_3558</name>
</gene>
<dbReference type="AlphaFoldDB" id="M6D2N6"/>
<evidence type="ECO:0000313" key="2">
    <source>
        <dbReference type="Proteomes" id="UP000011988"/>
    </source>
</evidence>
<dbReference type="EMBL" id="ANIK01000035">
    <property type="protein sequence ID" value="EMJ95443.1"/>
    <property type="molecule type" value="Genomic_DNA"/>
</dbReference>
<sequence>MYSKKFSLTYGFGGDLNKQSEDYEYHDLSARIYPELEKKGEILPGWGTLIHPDELRRIMFYGNEPLLTTRGSQLEDFQLKNWCDQTVRAFASEIDWDIYPRLFRSRPLVGQSGRFDLEPRTGRIEDYAEWDDSYDYDVSKNSNFFLKLRRKNLCCLHKWVLTLPWSGNTVLDLTNRATIQYKTGILRAVYSRIPFGNTGISQIGIQGYRALDQNSTNLPGAYQVDYTTGYDHATRVPSELKSQILKYFSICLLSSYGEGIIGGVANYSTSLGVISESIGTTMSAENAFFGARIKQFTNELNEWWKKSKIRYTGISFGALG</sequence>
<accession>M6D2N6</accession>
<organism evidence="1 2">
    <name type="scientific">Leptospira alstonii serovar Sichuan str. 79601</name>
    <dbReference type="NCBI Taxonomy" id="1218565"/>
    <lineage>
        <taxon>Bacteria</taxon>
        <taxon>Pseudomonadati</taxon>
        <taxon>Spirochaetota</taxon>
        <taxon>Spirochaetia</taxon>
        <taxon>Leptospirales</taxon>
        <taxon>Leptospiraceae</taxon>
        <taxon>Leptospira</taxon>
    </lineage>
</organism>
<proteinExistence type="predicted"/>
<reference evidence="1 2" key="1">
    <citation type="submission" date="2013-01" db="EMBL/GenBank/DDBJ databases">
        <authorList>
            <person name="Harkins D.M."/>
            <person name="Durkin A.S."/>
            <person name="Brinkac L.M."/>
            <person name="Haft D.H."/>
            <person name="Selengut J.D."/>
            <person name="Sanka R."/>
            <person name="DePew J."/>
            <person name="Purushe J."/>
            <person name="Galloway R.L."/>
            <person name="Vinetz J.M."/>
            <person name="Sutton G.G."/>
            <person name="Nierman W.C."/>
            <person name="Fouts D.E."/>
        </authorList>
    </citation>
    <scope>NUCLEOTIDE SEQUENCE [LARGE SCALE GENOMIC DNA]</scope>
    <source>
        <strain evidence="1 2">79601</strain>
    </source>
</reference>
<comment type="caution">
    <text evidence="1">The sequence shown here is derived from an EMBL/GenBank/DDBJ whole genome shotgun (WGS) entry which is preliminary data.</text>
</comment>
<dbReference type="PATRIC" id="fig|1218565.3.peg.1906"/>